<dbReference type="AlphaFoldDB" id="A0A0A8Y5X9"/>
<evidence type="ECO:0000256" key="1">
    <source>
        <dbReference type="SAM" id="Phobius"/>
    </source>
</evidence>
<protein>
    <submittedName>
        <fullName evidence="2">Uncharacterized protein</fullName>
    </submittedName>
</protein>
<keyword evidence="1" id="KW-0472">Membrane</keyword>
<feature type="transmembrane region" description="Helical" evidence="1">
    <location>
        <begin position="6"/>
        <end position="31"/>
    </location>
</feature>
<reference evidence="2" key="2">
    <citation type="journal article" date="2015" name="Data Brief">
        <title>Shoot transcriptome of the giant reed, Arundo donax.</title>
        <authorList>
            <person name="Barrero R.A."/>
            <person name="Guerrero F.D."/>
            <person name="Moolhuijzen P."/>
            <person name="Goolsby J.A."/>
            <person name="Tidwell J."/>
            <person name="Bellgard S.E."/>
            <person name="Bellgard M.I."/>
        </authorList>
    </citation>
    <scope>NUCLEOTIDE SEQUENCE</scope>
    <source>
        <tissue evidence="2">Shoot tissue taken approximately 20 cm above the soil surface</tissue>
    </source>
</reference>
<accession>A0A0A8Y5X9</accession>
<evidence type="ECO:0000313" key="2">
    <source>
        <dbReference type="EMBL" id="JAD21441.1"/>
    </source>
</evidence>
<reference evidence="2" key="1">
    <citation type="submission" date="2014-09" db="EMBL/GenBank/DDBJ databases">
        <authorList>
            <person name="Magalhaes I.L.F."/>
            <person name="Oliveira U."/>
            <person name="Santos F.R."/>
            <person name="Vidigal T.H.D.A."/>
            <person name="Brescovit A.D."/>
            <person name="Santos A.J."/>
        </authorList>
    </citation>
    <scope>NUCLEOTIDE SEQUENCE</scope>
    <source>
        <tissue evidence="2">Shoot tissue taken approximately 20 cm above the soil surface</tissue>
    </source>
</reference>
<organism evidence="2">
    <name type="scientific">Arundo donax</name>
    <name type="common">Giant reed</name>
    <name type="synonym">Donax arundinaceus</name>
    <dbReference type="NCBI Taxonomy" id="35708"/>
    <lineage>
        <taxon>Eukaryota</taxon>
        <taxon>Viridiplantae</taxon>
        <taxon>Streptophyta</taxon>
        <taxon>Embryophyta</taxon>
        <taxon>Tracheophyta</taxon>
        <taxon>Spermatophyta</taxon>
        <taxon>Magnoliopsida</taxon>
        <taxon>Liliopsida</taxon>
        <taxon>Poales</taxon>
        <taxon>Poaceae</taxon>
        <taxon>PACMAD clade</taxon>
        <taxon>Arundinoideae</taxon>
        <taxon>Arundineae</taxon>
        <taxon>Arundo</taxon>
    </lineage>
</organism>
<name>A0A0A8Y5X9_ARUDO</name>
<proteinExistence type="predicted"/>
<sequence length="34" mass="4072">MFRGPFYWTLQVIILYHFVVYCGKLVVRIILGIL</sequence>
<dbReference type="EMBL" id="GBRH01276454">
    <property type="protein sequence ID" value="JAD21441.1"/>
    <property type="molecule type" value="Transcribed_RNA"/>
</dbReference>
<keyword evidence="1" id="KW-1133">Transmembrane helix</keyword>
<keyword evidence="1" id="KW-0812">Transmembrane</keyword>